<keyword evidence="3" id="KW-1185">Reference proteome</keyword>
<dbReference type="EnsemblPlants" id="evm.model.05.258">
    <property type="protein sequence ID" value="cds.evm.model.05.258"/>
    <property type="gene ID" value="evm.TU.05.258"/>
</dbReference>
<dbReference type="PANTHER" id="PTHR47074">
    <property type="entry name" value="BNAC02G40300D PROTEIN"/>
    <property type="match status" value="1"/>
</dbReference>
<dbReference type="Gramene" id="evm.model.05.258">
    <property type="protein sequence ID" value="cds.evm.model.05.258"/>
    <property type="gene ID" value="evm.TU.05.258"/>
</dbReference>
<dbReference type="PANTHER" id="PTHR47074:SF11">
    <property type="entry name" value="REVERSE TRANSCRIPTASE-LIKE PROTEIN"/>
    <property type="match status" value="1"/>
</dbReference>
<dbReference type="GO" id="GO:0003676">
    <property type="term" value="F:nucleic acid binding"/>
    <property type="evidence" value="ECO:0007669"/>
    <property type="project" value="InterPro"/>
</dbReference>
<dbReference type="AlphaFoldDB" id="A0A803PPP9"/>
<evidence type="ECO:0000313" key="3">
    <source>
        <dbReference type="Proteomes" id="UP000596661"/>
    </source>
</evidence>
<protein>
    <recommendedName>
        <fullName evidence="1">RNase H type-1 domain-containing protein</fullName>
    </recommendedName>
</protein>
<proteinExistence type="predicted"/>
<reference evidence="2" key="1">
    <citation type="submission" date="2018-11" db="EMBL/GenBank/DDBJ databases">
        <authorList>
            <person name="Grassa J C."/>
        </authorList>
    </citation>
    <scope>NUCLEOTIDE SEQUENCE [LARGE SCALE GENOMIC DNA]</scope>
</reference>
<organism evidence="2 3">
    <name type="scientific">Cannabis sativa</name>
    <name type="common">Hemp</name>
    <name type="synonym">Marijuana</name>
    <dbReference type="NCBI Taxonomy" id="3483"/>
    <lineage>
        <taxon>Eukaryota</taxon>
        <taxon>Viridiplantae</taxon>
        <taxon>Streptophyta</taxon>
        <taxon>Embryophyta</taxon>
        <taxon>Tracheophyta</taxon>
        <taxon>Spermatophyta</taxon>
        <taxon>Magnoliopsida</taxon>
        <taxon>eudicotyledons</taxon>
        <taxon>Gunneridae</taxon>
        <taxon>Pentapetalae</taxon>
        <taxon>rosids</taxon>
        <taxon>fabids</taxon>
        <taxon>Rosales</taxon>
        <taxon>Cannabaceae</taxon>
        <taxon>Cannabis</taxon>
    </lineage>
</organism>
<feature type="domain" description="RNase H type-1" evidence="1">
    <location>
        <begin position="51"/>
        <end position="172"/>
    </location>
</feature>
<dbReference type="InterPro" id="IPR036397">
    <property type="entry name" value="RNaseH_sf"/>
</dbReference>
<evidence type="ECO:0000313" key="2">
    <source>
        <dbReference type="EnsemblPlants" id="cds.evm.model.05.258"/>
    </source>
</evidence>
<dbReference type="InterPro" id="IPR052929">
    <property type="entry name" value="RNase_H-like_EbsB-rel"/>
</dbReference>
<dbReference type="Pfam" id="PF13456">
    <property type="entry name" value="RVT_3"/>
    <property type="match status" value="1"/>
</dbReference>
<reference evidence="2" key="2">
    <citation type="submission" date="2021-03" db="UniProtKB">
        <authorList>
            <consortium name="EnsemblPlants"/>
        </authorList>
    </citation>
    <scope>IDENTIFICATION</scope>
</reference>
<name>A0A803PPP9_CANSA</name>
<dbReference type="Gene3D" id="3.30.420.10">
    <property type="entry name" value="Ribonuclease H-like superfamily/Ribonuclease H"/>
    <property type="match status" value="1"/>
</dbReference>
<dbReference type="InterPro" id="IPR012337">
    <property type="entry name" value="RNaseH-like_sf"/>
</dbReference>
<sequence length="191" mass="21293">MVSAWAMDYLWKYQDANNVELASMGPVSSNISNRLASTETNLVLGEFNFFVDVGVSVEDRKIGMGALISNRTRHVLFSSAAPYAGLLEPHVVEAKALLYGISCCMQMWYTVITVFSDCQRVVLAVNSKVPCRNEFGMVLNDINHIRNSFSIISLSHCNWSKNYVAHSLAKRALDLDETRVLWPSLPADLTV</sequence>
<evidence type="ECO:0000259" key="1">
    <source>
        <dbReference type="Pfam" id="PF13456"/>
    </source>
</evidence>
<dbReference type="EMBL" id="UZAU01000409">
    <property type="status" value="NOT_ANNOTATED_CDS"/>
    <property type="molecule type" value="Genomic_DNA"/>
</dbReference>
<dbReference type="GO" id="GO:0004523">
    <property type="term" value="F:RNA-DNA hybrid ribonuclease activity"/>
    <property type="evidence" value="ECO:0007669"/>
    <property type="project" value="InterPro"/>
</dbReference>
<dbReference type="Proteomes" id="UP000596661">
    <property type="component" value="Chromosome 5"/>
</dbReference>
<dbReference type="CDD" id="cd06222">
    <property type="entry name" value="RNase_H_like"/>
    <property type="match status" value="1"/>
</dbReference>
<dbReference type="SUPFAM" id="SSF53098">
    <property type="entry name" value="Ribonuclease H-like"/>
    <property type="match status" value="1"/>
</dbReference>
<dbReference type="InterPro" id="IPR044730">
    <property type="entry name" value="RNase_H-like_dom_plant"/>
</dbReference>
<dbReference type="InterPro" id="IPR002156">
    <property type="entry name" value="RNaseH_domain"/>
</dbReference>
<accession>A0A803PPP9</accession>